<reference evidence="1" key="1">
    <citation type="submission" date="2020-05" db="EMBL/GenBank/DDBJ databases">
        <authorList>
            <person name="Rincon C."/>
            <person name="Sanders R I."/>
            <person name="Robbins C."/>
            <person name="Chaturvedi A."/>
        </authorList>
    </citation>
    <scope>NUCLEOTIDE SEQUENCE</scope>
    <source>
        <strain evidence="1">CHB12</strain>
    </source>
</reference>
<comment type="caution">
    <text evidence="1">The sequence shown here is derived from an EMBL/GenBank/DDBJ whole genome shotgun (WGS) entry which is preliminary data.</text>
</comment>
<evidence type="ECO:0000313" key="1">
    <source>
        <dbReference type="EMBL" id="CAB5334256.1"/>
    </source>
</evidence>
<name>A0A915YU35_9GLOM</name>
<proteinExistence type="predicted"/>
<sequence>MSSHLEYTSNIRALRPHHAIPTLRIKFQNILPLFKIPYSYNNNNNTISNITPESLPNFSLYFPNLLLTITRPPFT</sequence>
<organism evidence="1 2">
    <name type="scientific">Rhizophagus irregularis</name>
    <dbReference type="NCBI Taxonomy" id="588596"/>
    <lineage>
        <taxon>Eukaryota</taxon>
        <taxon>Fungi</taxon>
        <taxon>Fungi incertae sedis</taxon>
        <taxon>Mucoromycota</taxon>
        <taxon>Glomeromycotina</taxon>
        <taxon>Glomeromycetes</taxon>
        <taxon>Glomerales</taxon>
        <taxon>Glomeraceae</taxon>
        <taxon>Rhizophagus</taxon>
    </lineage>
</organism>
<gene>
    <name evidence="1" type="ORF">CHRIB12_LOCUS3170</name>
</gene>
<accession>A0A915YU35</accession>
<dbReference type="EMBL" id="CAGKOT010000004">
    <property type="protein sequence ID" value="CAB5334256.1"/>
    <property type="molecule type" value="Genomic_DNA"/>
</dbReference>
<evidence type="ECO:0000313" key="2">
    <source>
        <dbReference type="Proteomes" id="UP000684084"/>
    </source>
</evidence>
<dbReference type="OrthoDB" id="2389368at2759"/>
<protein>
    <submittedName>
        <fullName evidence="1">Uncharacterized protein</fullName>
    </submittedName>
</protein>
<dbReference type="Proteomes" id="UP000684084">
    <property type="component" value="Unassembled WGS sequence"/>
</dbReference>
<dbReference type="AlphaFoldDB" id="A0A915YU35"/>